<name>A0A699ZAS8_HAELA</name>
<dbReference type="Pfam" id="PF16213">
    <property type="entry name" value="DCB"/>
    <property type="match status" value="1"/>
</dbReference>
<dbReference type="AlphaFoldDB" id="A0A699ZAS8"/>
<comment type="caution">
    <text evidence="2">The sequence shown here is derived from an EMBL/GenBank/DDBJ whole genome shotgun (WGS) entry which is preliminary data.</text>
</comment>
<evidence type="ECO:0000259" key="1">
    <source>
        <dbReference type="Pfam" id="PF16213"/>
    </source>
</evidence>
<evidence type="ECO:0000313" key="3">
    <source>
        <dbReference type="Proteomes" id="UP000485058"/>
    </source>
</evidence>
<feature type="non-terminal residue" evidence="2">
    <location>
        <position position="120"/>
    </location>
</feature>
<dbReference type="InterPro" id="IPR032629">
    <property type="entry name" value="DCB_dom"/>
</dbReference>
<sequence>MADGFFEMLASDLRLLADEAKRAEGIGYHLVSMFSSSDHPNIELLRPFINACQFKNGRLVSLALSSFQKFAANKGVNAIGRGEIISALSLSEKVKDETTALRALQTVLTLMQDPTYCDDE</sequence>
<dbReference type="Proteomes" id="UP000485058">
    <property type="component" value="Unassembled WGS sequence"/>
</dbReference>
<organism evidence="2 3">
    <name type="scientific">Haematococcus lacustris</name>
    <name type="common">Green alga</name>
    <name type="synonym">Haematococcus pluvialis</name>
    <dbReference type="NCBI Taxonomy" id="44745"/>
    <lineage>
        <taxon>Eukaryota</taxon>
        <taxon>Viridiplantae</taxon>
        <taxon>Chlorophyta</taxon>
        <taxon>core chlorophytes</taxon>
        <taxon>Chlorophyceae</taxon>
        <taxon>CS clade</taxon>
        <taxon>Chlamydomonadales</taxon>
        <taxon>Haematococcaceae</taxon>
        <taxon>Haematococcus</taxon>
    </lineage>
</organism>
<protein>
    <recommendedName>
        <fullName evidence="1">Mon2/Sec7/BIG1-like dimerisation and cyclophilin-binding domain-containing protein</fullName>
    </recommendedName>
</protein>
<proteinExistence type="predicted"/>
<gene>
    <name evidence="2" type="ORF">HaLaN_16180</name>
</gene>
<dbReference type="EMBL" id="BLLF01001432">
    <property type="protein sequence ID" value="GFH19261.1"/>
    <property type="molecule type" value="Genomic_DNA"/>
</dbReference>
<accession>A0A699ZAS8</accession>
<evidence type="ECO:0000313" key="2">
    <source>
        <dbReference type="EMBL" id="GFH19261.1"/>
    </source>
</evidence>
<reference evidence="2 3" key="1">
    <citation type="submission" date="2020-02" db="EMBL/GenBank/DDBJ databases">
        <title>Draft genome sequence of Haematococcus lacustris strain NIES-144.</title>
        <authorList>
            <person name="Morimoto D."/>
            <person name="Nakagawa S."/>
            <person name="Yoshida T."/>
            <person name="Sawayama S."/>
        </authorList>
    </citation>
    <scope>NUCLEOTIDE SEQUENCE [LARGE SCALE GENOMIC DNA]</scope>
    <source>
        <strain evidence="2 3">NIES-144</strain>
    </source>
</reference>
<keyword evidence="3" id="KW-1185">Reference proteome</keyword>
<feature type="domain" description="Mon2/Sec7/BIG1-like dimerisation and cyclophilin-binding" evidence="1">
    <location>
        <begin position="5"/>
        <end position="115"/>
    </location>
</feature>